<protein>
    <submittedName>
        <fullName evidence="1">Uncharacterized protein</fullName>
    </submittedName>
</protein>
<feature type="non-terminal residue" evidence="1">
    <location>
        <position position="1"/>
    </location>
</feature>
<name>A0A392SCT7_9FABA</name>
<dbReference type="Proteomes" id="UP000265520">
    <property type="component" value="Unassembled WGS sequence"/>
</dbReference>
<proteinExistence type="predicted"/>
<comment type="caution">
    <text evidence="1">The sequence shown here is derived from an EMBL/GenBank/DDBJ whole genome shotgun (WGS) entry which is preliminary data.</text>
</comment>
<keyword evidence="2" id="KW-1185">Reference proteome</keyword>
<evidence type="ECO:0000313" key="2">
    <source>
        <dbReference type="Proteomes" id="UP000265520"/>
    </source>
</evidence>
<accession>A0A392SCT7</accession>
<organism evidence="1 2">
    <name type="scientific">Trifolium medium</name>
    <dbReference type="NCBI Taxonomy" id="97028"/>
    <lineage>
        <taxon>Eukaryota</taxon>
        <taxon>Viridiplantae</taxon>
        <taxon>Streptophyta</taxon>
        <taxon>Embryophyta</taxon>
        <taxon>Tracheophyta</taxon>
        <taxon>Spermatophyta</taxon>
        <taxon>Magnoliopsida</taxon>
        <taxon>eudicotyledons</taxon>
        <taxon>Gunneridae</taxon>
        <taxon>Pentapetalae</taxon>
        <taxon>rosids</taxon>
        <taxon>fabids</taxon>
        <taxon>Fabales</taxon>
        <taxon>Fabaceae</taxon>
        <taxon>Papilionoideae</taxon>
        <taxon>50 kb inversion clade</taxon>
        <taxon>NPAAA clade</taxon>
        <taxon>Hologalegina</taxon>
        <taxon>IRL clade</taxon>
        <taxon>Trifolieae</taxon>
        <taxon>Trifolium</taxon>
    </lineage>
</organism>
<reference evidence="1 2" key="1">
    <citation type="journal article" date="2018" name="Front. Plant Sci.">
        <title>Red Clover (Trifolium pratense) and Zigzag Clover (T. medium) - A Picture of Genomic Similarities and Differences.</title>
        <authorList>
            <person name="Dluhosova J."/>
            <person name="Istvanek J."/>
            <person name="Nedelnik J."/>
            <person name="Repkova J."/>
        </authorList>
    </citation>
    <scope>NUCLEOTIDE SEQUENCE [LARGE SCALE GENOMIC DNA]</scope>
    <source>
        <strain evidence="2">cv. 10/8</strain>
        <tissue evidence="1">Leaf</tissue>
    </source>
</reference>
<evidence type="ECO:0000313" key="1">
    <source>
        <dbReference type="EMBL" id="MCI46469.1"/>
    </source>
</evidence>
<dbReference type="AlphaFoldDB" id="A0A392SCT7"/>
<dbReference type="EMBL" id="LXQA010357990">
    <property type="protein sequence ID" value="MCI46469.1"/>
    <property type="molecule type" value="Genomic_DNA"/>
</dbReference>
<sequence>IFEEVCPIVYFSSDAIWSLPVGSELALVGAFGVSP</sequence>